<evidence type="ECO:0000313" key="3">
    <source>
        <dbReference type="EMBL" id="TLK27269.1"/>
    </source>
</evidence>
<comment type="caution">
    <text evidence="3">The sequence shown here is derived from an EMBL/GenBank/DDBJ whole genome shotgun (WGS) entry which is preliminary data.</text>
</comment>
<feature type="compositionally biased region" description="Low complexity" evidence="1">
    <location>
        <begin position="59"/>
        <end position="77"/>
    </location>
</feature>
<gene>
    <name evidence="3" type="ORF">FCS05_10385</name>
    <name evidence="2" type="ORF">HNQ10_002403</name>
</gene>
<protein>
    <submittedName>
        <fullName evidence="3">Uncharacterized protein</fullName>
    </submittedName>
</protein>
<proteinExistence type="predicted"/>
<evidence type="ECO:0000313" key="5">
    <source>
        <dbReference type="Proteomes" id="UP000536909"/>
    </source>
</evidence>
<sequence>MAGLRFPVPERVRWSMNRNSGMTSRFWRWLEWLGGLGPPLRTANSVRRPEDDDEDEGLGVPVPVGPYPRRGGAQARPPGEREPARR</sequence>
<accession>A0AAJ5JY81</accession>
<dbReference type="EMBL" id="JACHFV010000007">
    <property type="protein sequence ID" value="MBB5295574.1"/>
    <property type="molecule type" value="Genomic_DNA"/>
</dbReference>
<reference evidence="2 5" key="2">
    <citation type="submission" date="2020-08" db="EMBL/GenBank/DDBJ databases">
        <title>Genomic Encyclopedia of Type Strains, Phase IV (KMG-IV): sequencing the most valuable type-strain genomes for metagenomic binning, comparative biology and taxonomic classification.</title>
        <authorList>
            <person name="Goeker M."/>
        </authorList>
    </citation>
    <scope>NUCLEOTIDE SEQUENCE [LARGE SCALE GENOMIC DNA]</scope>
    <source>
        <strain evidence="2 5">DSM 105434</strain>
    </source>
</reference>
<evidence type="ECO:0000313" key="4">
    <source>
        <dbReference type="Proteomes" id="UP000308000"/>
    </source>
</evidence>
<keyword evidence="5" id="KW-1185">Reference proteome</keyword>
<dbReference type="Proteomes" id="UP000536909">
    <property type="component" value="Unassembled WGS sequence"/>
</dbReference>
<dbReference type="RefSeq" id="WP_129118132.1">
    <property type="nucleotide sequence ID" value="NZ_BSUI01000015.1"/>
</dbReference>
<reference evidence="3 4" key="1">
    <citation type="submission" date="2019-04" db="EMBL/GenBank/DDBJ databases">
        <title>Deinococcus metalilatus MA1002 mutant No.5.</title>
        <authorList>
            <person name="Park W."/>
            <person name="Park C."/>
        </authorList>
    </citation>
    <scope>NUCLEOTIDE SEQUENCE [LARGE SCALE GENOMIC DNA]</scope>
    <source>
        <strain evidence="3 4">MA1002-m5</strain>
    </source>
</reference>
<evidence type="ECO:0000313" key="2">
    <source>
        <dbReference type="EMBL" id="MBB5295574.1"/>
    </source>
</evidence>
<name>A0AAJ5JY81_9DEIO</name>
<dbReference type="AlphaFoldDB" id="A0AAJ5JY81"/>
<dbReference type="Proteomes" id="UP000308000">
    <property type="component" value="Unassembled WGS sequence"/>
</dbReference>
<organism evidence="3 4">
    <name type="scientific">Deinococcus metallilatus</name>
    <dbReference type="NCBI Taxonomy" id="1211322"/>
    <lineage>
        <taxon>Bacteria</taxon>
        <taxon>Thermotogati</taxon>
        <taxon>Deinococcota</taxon>
        <taxon>Deinococci</taxon>
        <taxon>Deinococcales</taxon>
        <taxon>Deinococcaceae</taxon>
        <taxon>Deinococcus</taxon>
    </lineage>
</organism>
<evidence type="ECO:0000256" key="1">
    <source>
        <dbReference type="SAM" id="MobiDB-lite"/>
    </source>
</evidence>
<feature type="region of interest" description="Disordered" evidence="1">
    <location>
        <begin position="38"/>
        <end position="86"/>
    </location>
</feature>
<dbReference type="EMBL" id="VBRC01000006">
    <property type="protein sequence ID" value="TLK27269.1"/>
    <property type="molecule type" value="Genomic_DNA"/>
</dbReference>